<dbReference type="AlphaFoldDB" id="A0A921R1K8"/>
<feature type="binding site" evidence="1">
    <location>
        <position position="65"/>
    </location>
    <ligand>
        <name>ATP</name>
        <dbReference type="ChEBI" id="CHEBI:30616"/>
    </ligand>
</feature>
<dbReference type="InterPro" id="IPR017441">
    <property type="entry name" value="Protein_kinase_ATP_BS"/>
</dbReference>
<dbReference type="PANTHER" id="PTHR45707">
    <property type="entry name" value="C2 CALCIUM/LIPID-BINDING PLANT PHOSPHORIBOSYLTRANSFERASE FAMILY PROTEIN"/>
    <property type="match status" value="1"/>
</dbReference>
<evidence type="ECO:0008006" key="4">
    <source>
        <dbReference type="Google" id="ProtNLM"/>
    </source>
</evidence>
<gene>
    <name evidence="2" type="ORF">BDA96_05G198600</name>
</gene>
<dbReference type="GO" id="GO:0005524">
    <property type="term" value="F:ATP binding"/>
    <property type="evidence" value="ECO:0007669"/>
    <property type="project" value="UniProtKB-UniRule"/>
</dbReference>
<name>A0A921R1K8_SORBI</name>
<proteinExistence type="predicted"/>
<organism evidence="2 3">
    <name type="scientific">Sorghum bicolor</name>
    <name type="common">Sorghum</name>
    <name type="synonym">Sorghum vulgare</name>
    <dbReference type="NCBI Taxonomy" id="4558"/>
    <lineage>
        <taxon>Eukaryota</taxon>
        <taxon>Viridiplantae</taxon>
        <taxon>Streptophyta</taxon>
        <taxon>Embryophyta</taxon>
        <taxon>Tracheophyta</taxon>
        <taxon>Spermatophyta</taxon>
        <taxon>Magnoliopsida</taxon>
        <taxon>Liliopsida</taxon>
        <taxon>Poales</taxon>
        <taxon>Poaceae</taxon>
        <taxon>PACMAD clade</taxon>
        <taxon>Panicoideae</taxon>
        <taxon>Andropogonodae</taxon>
        <taxon>Andropogoneae</taxon>
        <taxon>Sorghinae</taxon>
        <taxon>Sorghum</taxon>
    </lineage>
</organism>
<reference evidence="2" key="1">
    <citation type="journal article" date="2019" name="BMC Genomics">
        <title>A new reference genome for Sorghum bicolor reveals high levels of sequence similarity between sweet and grain genotypes: implications for the genetics of sugar metabolism.</title>
        <authorList>
            <person name="Cooper E.A."/>
            <person name="Brenton Z.W."/>
            <person name="Flinn B.S."/>
            <person name="Jenkins J."/>
            <person name="Shu S."/>
            <person name="Flowers D."/>
            <person name="Luo F."/>
            <person name="Wang Y."/>
            <person name="Xia P."/>
            <person name="Barry K."/>
            <person name="Daum C."/>
            <person name="Lipzen A."/>
            <person name="Yoshinaga Y."/>
            <person name="Schmutz J."/>
            <person name="Saski C."/>
            <person name="Vermerris W."/>
            <person name="Kresovich S."/>
        </authorList>
    </citation>
    <scope>NUCLEOTIDE SEQUENCE</scope>
</reference>
<evidence type="ECO:0000313" key="2">
    <source>
        <dbReference type="EMBL" id="KAG0530580.1"/>
    </source>
</evidence>
<keyword evidence="1" id="KW-0547">Nucleotide-binding</keyword>
<comment type="caution">
    <text evidence="2">The sequence shown here is derived from an EMBL/GenBank/DDBJ whole genome shotgun (WGS) entry which is preliminary data.</text>
</comment>
<dbReference type="PROSITE" id="PS00107">
    <property type="entry name" value="PROTEIN_KINASE_ATP"/>
    <property type="match status" value="1"/>
</dbReference>
<sequence length="171" mass="19199">MAPQDDTFHTLEDMLCNKIGEPLSLKQHFLETITNNFSKDNLIGCGGYGEVYKGVLKDGLVAVKKLHSAHAIEDEPFHREKNEKGCFASSICIMEAFTSILLINFQKETMVQALVIRVVDKYGTNQSLTCWTMWASMACLLPNNKRNLSGLALSPREAHNSFRSQARQYIA</sequence>
<protein>
    <recommendedName>
        <fullName evidence="4">Protein kinase domain-containing protein</fullName>
    </recommendedName>
</protein>
<dbReference type="Gene3D" id="3.30.200.20">
    <property type="entry name" value="Phosphorylase Kinase, domain 1"/>
    <property type="match status" value="1"/>
</dbReference>
<reference evidence="2" key="2">
    <citation type="submission" date="2020-10" db="EMBL/GenBank/DDBJ databases">
        <authorList>
            <person name="Cooper E.A."/>
            <person name="Brenton Z.W."/>
            <person name="Flinn B.S."/>
            <person name="Jenkins J."/>
            <person name="Shu S."/>
            <person name="Flowers D."/>
            <person name="Luo F."/>
            <person name="Wang Y."/>
            <person name="Xia P."/>
            <person name="Barry K."/>
            <person name="Daum C."/>
            <person name="Lipzen A."/>
            <person name="Yoshinaga Y."/>
            <person name="Schmutz J."/>
            <person name="Saski C."/>
            <person name="Vermerris W."/>
            <person name="Kresovich S."/>
        </authorList>
    </citation>
    <scope>NUCLEOTIDE SEQUENCE</scope>
</reference>
<dbReference type="EMBL" id="CM027684">
    <property type="protein sequence ID" value="KAG0530580.1"/>
    <property type="molecule type" value="Genomic_DNA"/>
</dbReference>
<evidence type="ECO:0000313" key="3">
    <source>
        <dbReference type="Proteomes" id="UP000807115"/>
    </source>
</evidence>
<dbReference type="SUPFAM" id="SSF56112">
    <property type="entry name" value="Protein kinase-like (PK-like)"/>
    <property type="match status" value="1"/>
</dbReference>
<evidence type="ECO:0000256" key="1">
    <source>
        <dbReference type="PROSITE-ProRule" id="PRU10141"/>
    </source>
</evidence>
<accession>A0A921R1K8</accession>
<keyword evidence="1" id="KW-0067">ATP-binding</keyword>
<dbReference type="Proteomes" id="UP000807115">
    <property type="component" value="Chromosome 5"/>
</dbReference>
<dbReference type="InterPro" id="IPR011009">
    <property type="entry name" value="Kinase-like_dom_sf"/>
</dbReference>